<keyword evidence="5 6" id="KW-0472">Membrane</keyword>
<evidence type="ECO:0000256" key="2">
    <source>
        <dbReference type="ARBA" id="ARBA00009142"/>
    </source>
</evidence>
<comment type="subcellular location">
    <subcellularLocation>
        <location evidence="6">Cell membrane</location>
        <topology evidence="6">Multi-pass membrane protein</topology>
    </subcellularLocation>
    <subcellularLocation>
        <location evidence="1">Membrane</location>
        <topology evidence="1">Multi-pass membrane protein</topology>
    </subcellularLocation>
</comment>
<evidence type="ECO:0000256" key="4">
    <source>
        <dbReference type="ARBA" id="ARBA00022989"/>
    </source>
</evidence>
<comment type="caution">
    <text evidence="7">The sequence shown here is derived from an EMBL/GenBank/DDBJ whole genome shotgun (WGS) entry which is preliminary data.</text>
</comment>
<feature type="transmembrane region" description="Helical" evidence="6">
    <location>
        <begin position="67"/>
        <end position="87"/>
    </location>
</feature>
<feature type="transmembrane region" description="Helical" evidence="6">
    <location>
        <begin position="26"/>
        <end position="46"/>
    </location>
</feature>
<proteinExistence type="inferred from homology"/>
<accession>A0A918KE69</accession>
<keyword evidence="8" id="KW-1185">Reference proteome</keyword>
<dbReference type="AlphaFoldDB" id="A0A918KE69"/>
<evidence type="ECO:0000313" key="7">
    <source>
        <dbReference type="EMBL" id="GGX58107.1"/>
    </source>
</evidence>
<sequence>MWIAIVTAMALTSFLSGILGMGGGIILMGVLVLMLPLASAMVLHALSQISANGIRAWLHRDHIHWGVLRWYILGGLLMLGLFFFLWFEVQKAWFFIGLGTMALANNVVPRSLNIDVTRRPQATLCGALVTGCQLFVGVAGTILDIFFVNSRLDRYQIVATKAVTQTSGHIMKLIFYGSVIAMDYETLAIPLWVYIAVVPMAFIGTRLGAEILHRINDTQFRLYTRWLLNAVGVIYLGRGVLLL</sequence>
<reference evidence="7" key="1">
    <citation type="journal article" date="2014" name="Int. J. Syst. Evol. Microbiol.">
        <title>Complete genome sequence of Corynebacterium casei LMG S-19264T (=DSM 44701T), isolated from a smear-ripened cheese.</title>
        <authorList>
            <consortium name="US DOE Joint Genome Institute (JGI-PGF)"/>
            <person name="Walter F."/>
            <person name="Albersmeier A."/>
            <person name="Kalinowski J."/>
            <person name="Ruckert C."/>
        </authorList>
    </citation>
    <scope>NUCLEOTIDE SEQUENCE</scope>
    <source>
        <strain evidence="7">KCTC 22169</strain>
    </source>
</reference>
<feature type="transmembrane region" description="Helical" evidence="6">
    <location>
        <begin position="187"/>
        <end position="205"/>
    </location>
</feature>
<keyword evidence="3 6" id="KW-0812">Transmembrane</keyword>
<reference evidence="7" key="2">
    <citation type="submission" date="2020-09" db="EMBL/GenBank/DDBJ databases">
        <authorList>
            <person name="Sun Q."/>
            <person name="Kim S."/>
        </authorList>
    </citation>
    <scope>NUCLEOTIDE SEQUENCE</scope>
    <source>
        <strain evidence="7">KCTC 22169</strain>
    </source>
</reference>
<evidence type="ECO:0000256" key="1">
    <source>
        <dbReference type="ARBA" id="ARBA00004141"/>
    </source>
</evidence>
<name>A0A918KE69_9GAMM</name>
<protein>
    <recommendedName>
        <fullName evidence="6">Probable membrane transporter protein</fullName>
    </recommendedName>
</protein>
<evidence type="ECO:0000256" key="6">
    <source>
        <dbReference type="RuleBase" id="RU363041"/>
    </source>
</evidence>
<dbReference type="GO" id="GO:0005886">
    <property type="term" value="C:plasma membrane"/>
    <property type="evidence" value="ECO:0007669"/>
    <property type="project" value="UniProtKB-SubCell"/>
</dbReference>
<dbReference type="EMBL" id="BMXR01000006">
    <property type="protein sequence ID" value="GGX58107.1"/>
    <property type="molecule type" value="Genomic_DNA"/>
</dbReference>
<dbReference type="Proteomes" id="UP000626148">
    <property type="component" value="Unassembled WGS sequence"/>
</dbReference>
<dbReference type="RefSeq" id="WP_189609566.1">
    <property type="nucleotide sequence ID" value="NZ_BMXR01000006.1"/>
</dbReference>
<organism evidence="7 8">
    <name type="scientific">Saccharospirillum salsuginis</name>
    <dbReference type="NCBI Taxonomy" id="418750"/>
    <lineage>
        <taxon>Bacteria</taxon>
        <taxon>Pseudomonadati</taxon>
        <taxon>Pseudomonadota</taxon>
        <taxon>Gammaproteobacteria</taxon>
        <taxon>Oceanospirillales</taxon>
        <taxon>Saccharospirillaceae</taxon>
        <taxon>Saccharospirillum</taxon>
    </lineage>
</organism>
<evidence type="ECO:0000256" key="3">
    <source>
        <dbReference type="ARBA" id="ARBA00022692"/>
    </source>
</evidence>
<dbReference type="Pfam" id="PF01925">
    <property type="entry name" value="TauE"/>
    <property type="match status" value="1"/>
</dbReference>
<gene>
    <name evidence="7" type="ORF">GCM10007392_27320</name>
</gene>
<dbReference type="InterPro" id="IPR002781">
    <property type="entry name" value="TM_pro_TauE-like"/>
</dbReference>
<feature type="transmembrane region" description="Helical" evidence="6">
    <location>
        <begin position="124"/>
        <end position="148"/>
    </location>
</feature>
<feature type="transmembrane region" description="Helical" evidence="6">
    <location>
        <begin position="226"/>
        <end position="242"/>
    </location>
</feature>
<evidence type="ECO:0000313" key="8">
    <source>
        <dbReference type="Proteomes" id="UP000626148"/>
    </source>
</evidence>
<comment type="similarity">
    <text evidence="2 6">Belongs to the 4-toluene sulfonate uptake permease (TSUP) (TC 2.A.102) family.</text>
</comment>
<keyword evidence="6" id="KW-1003">Cell membrane</keyword>
<feature type="transmembrane region" description="Helical" evidence="6">
    <location>
        <begin position="93"/>
        <end position="112"/>
    </location>
</feature>
<evidence type="ECO:0000256" key="5">
    <source>
        <dbReference type="ARBA" id="ARBA00023136"/>
    </source>
</evidence>
<keyword evidence="4 6" id="KW-1133">Transmembrane helix</keyword>